<dbReference type="PANTHER" id="PTHR30604">
    <property type="entry name" value="PROTEIN TRANSPORT PROTEIN HOFQ"/>
    <property type="match status" value="1"/>
</dbReference>
<dbReference type="GO" id="GO:0009306">
    <property type="term" value="P:protein secretion"/>
    <property type="evidence" value="ECO:0007669"/>
    <property type="project" value="InterPro"/>
</dbReference>
<protein>
    <submittedName>
        <fullName evidence="9">Type IV pilus secretin family protein</fullName>
    </submittedName>
</protein>
<dbReference type="AlphaFoldDB" id="A0A7C3N554"/>
<feature type="domain" description="Type II/III secretion system secretin-like" evidence="6">
    <location>
        <begin position="375"/>
        <end position="530"/>
    </location>
</feature>
<comment type="similarity">
    <text evidence="4">Belongs to the bacterial secretin family.</text>
</comment>
<evidence type="ECO:0000259" key="7">
    <source>
        <dbReference type="Pfam" id="PF03958"/>
    </source>
</evidence>
<reference evidence="9" key="1">
    <citation type="journal article" date="2020" name="mSystems">
        <title>Genome- and Community-Level Interaction Insights into Carbon Utilization and Element Cycling Functions of Hydrothermarchaeota in Hydrothermal Sediment.</title>
        <authorList>
            <person name="Zhou Z."/>
            <person name="Liu Y."/>
            <person name="Xu W."/>
            <person name="Pan J."/>
            <person name="Luo Z.H."/>
            <person name="Li M."/>
        </authorList>
    </citation>
    <scope>NUCLEOTIDE SEQUENCE [LARGE SCALE GENOMIC DNA]</scope>
    <source>
        <strain evidence="9">SpSt-464</strain>
    </source>
</reference>
<dbReference type="InterPro" id="IPR005644">
    <property type="entry name" value="NolW-like"/>
</dbReference>
<dbReference type="PRINTS" id="PR00811">
    <property type="entry name" value="BCTERIALGSPD"/>
</dbReference>
<keyword evidence="5" id="KW-0813">Transport</keyword>
<dbReference type="Gene3D" id="2.60.40.3500">
    <property type="match status" value="1"/>
</dbReference>
<keyword evidence="2" id="KW-0732">Signal</keyword>
<dbReference type="Gene3D" id="3.30.1370.120">
    <property type="match status" value="1"/>
</dbReference>
<feature type="domain" description="AMIN" evidence="8">
    <location>
        <begin position="26"/>
        <end position="110"/>
    </location>
</feature>
<dbReference type="Pfam" id="PF00263">
    <property type="entry name" value="Secretin"/>
    <property type="match status" value="1"/>
</dbReference>
<evidence type="ECO:0000256" key="4">
    <source>
        <dbReference type="RuleBase" id="RU004003"/>
    </source>
</evidence>
<evidence type="ECO:0000256" key="1">
    <source>
        <dbReference type="ARBA" id="ARBA00004370"/>
    </source>
</evidence>
<organism evidence="9">
    <name type="scientific">candidate division WOR-3 bacterium</name>
    <dbReference type="NCBI Taxonomy" id="2052148"/>
    <lineage>
        <taxon>Bacteria</taxon>
        <taxon>Bacteria division WOR-3</taxon>
    </lineage>
</organism>
<sequence length="533" mass="58527">MVKRIFILSFVLFLSLSAFSLGLLNDIEVNTSAGKTQVRFSLDKVANFTDFSITSPNMLVIDLIGIDNGLNGGYYKVNNGSGIVSFEIIKDYETNFLRIMIETDDKYSYSKEYKGNDIVITLDKTAKTDIPLWKASLSKPEAKEQMEGATNKNSDFLISLDVENADVVTLLRGIADYVGVNLVISSSVTGRVTVHVKDVPWKDIFDMVTRLAGLTYQEYPNMIRVGTYKEFSSEQTAMQDALPLITTVYKLEFANPKVLQNALRPVLSKRGIITIDERTNSIIVKDIQDVQSRIQGIIEDLDKKNLQVEIVVKVVEIQLNNSKELGISWTLNNVGINQVTVGGGIQGVGPSSATSGTVSIGTTRDFGQLSAKLDALEVVGKSKTVSNPRITTTNNTEANILGGKEFFLTTINTDGTVNYTKYTVGTILNVVPHVNSSEDITLEIEAELSTVTADAGGQPIINKTQAKTVQMVSDGETVVMGGFILQEDQRSESGIPILRAIPILGHLFKRDISQKNNKEVLIFITPHIIREVK</sequence>
<evidence type="ECO:0000259" key="8">
    <source>
        <dbReference type="Pfam" id="PF11741"/>
    </source>
</evidence>
<dbReference type="PANTHER" id="PTHR30604:SF1">
    <property type="entry name" value="DNA UTILIZATION PROTEIN HOFQ"/>
    <property type="match status" value="1"/>
</dbReference>
<dbReference type="EMBL" id="DSTT01000002">
    <property type="protein sequence ID" value="HFK23437.1"/>
    <property type="molecule type" value="Genomic_DNA"/>
</dbReference>
<name>A0A7C3N554_UNCW3</name>
<dbReference type="InterPro" id="IPR051808">
    <property type="entry name" value="Type_IV_pilus_biogenesis"/>
</dbReference>
<comment type="subcellular location">
    <subcellularLocation>
        <location evidence="5">Cell outer membrane</location>
    </subcellularLocation>
    <subcellularLocation>
        <location evidence="1">Membrane</location>
    </subcellularLocation>
</comment>
<dbReference type="InterPro" id="IPR038591">
    <property type="entry name" value="NolW-like_sf"/>
</dbReference>
<evidence type="ECO:0000256" key="5">
    <source>
        <dbReference type="RuleBase" id="RU004004"/>
    </source>
</evidence>
<feature type="domain" description="NolW-like" evidence="7">
    <location>
        <begin position="246"/>
        <end position="304"/>
    </location>
</feature>
<dbReference type="Gene3D" id="3.30.1370.130">
    <property type="match status" value="1"/>
</dbReference>
<keyword evidence="3" id="KW-0472">Membrane</keyword>
<dbReference type="InterPro" id="IPR004846">
    <property type="entry name" value="T2SS/T3SS_dom"/>
</dbReference>
<comment type="caution">
    <text evidence="9">The sequence shown here is derived from an EMBL/GenBank/DDBJ whole genome shotgun (WGS) entry which is preliminary data.</text>
</comment>
<evidence type="ECO:0000259" key="6">
    <source>
        <dbReference type="Pfam" id="PF00263"/>
    </source>
</evidence>
<accession>A0A7C3N554</accession>
<gene>
    <name evidence="9" type="ORF">ENS15_02110</name>
</gene>
<dbReference type="InterPro" id="IPR001775">
    <property type="entry name" value="GspD/PilQ"/>
</dbReference>
<dbReference type="GO" id="GO:0009279">
    <property type="term" value="C:cell outer membrane"/>
    <property type="evidence" value="ECO:0007669"/>
    <property type="project" value="UniProtKB-SubCell"/>
</dbReference>
<proteinExistence type="inferred from homology"/>
<dbReference type="Pfam" id="PF11741">
    <property type="entry name" value="AMIN"/>
    <property type="match status" value="1"/>
</dbReference>
<evidence type="ECO:0000313" key="9">
    <source>
        <dbReference type="EMBL" id="HFK23437.1"/>
    </source>
</evidence>
<dbReference type="Pfam" id="PF03958">
    <property type="entry name" value="Secretin_N"/>
    <property type="match status" value="1"/>
</dbReference>
<evidence type="ECO:0000256" key="3">
    <source>
        <dbReference type="ARBA" id="ARBA00023136"/>
    </source>
</evidence>
<evidence type="ECO:0000256" key="2">
    <source>
        <dbReference type="ARBA" id="ARBA00022729"/>
    </source>
</evidence>
<dbReference type="InterPro" id="IPR021731">
    <property type="entry name" value="AMIN_dom"/>
</dbReference>